<comment type="caution">
    <text evidence="2">The sequence shown here is derived from an EMBL/GenBank/DDBJ whole genome shotgun (WGS) entry which is preliminary data.</text>
</comment>
<name>A0A2J0KQ53_9BACT</name>
<dbReference type="PANTHER" id="PTHR42883:SF2">
    <property type="entry name" value="THYMIDYLYLTRANSFERASE"/>
    <property type="match status" value="1"/>
</dbReference>
<evidence type="ECO:0000313" key="2">
    <source>
        <dbReference type="EMBL" id="PIU40778.1"/>
    </source>
</evidence>
<dbReference type="CDD" id="cd04181">
    <property type="entry name" value="NTP_transferase"/>
    <property type="match status" value="1"/>
</dbReference>
<accession>A0A2J0KQ53</accession>
<sequence>MNPVRNFDSSDHKQGISNGVKALLLAAGYATRLYPLTLNTAKPLLPVGKKLMIDHTVDKILKIKEIDKIYVVTNQKFFEQFKEWAKVKKCALPIQVVNDKTLSNDDRLGAIGDIGLTISEGKIDDSLLVIAGDNLFDFALEKFLKFAKGKSPVSSIAVYDIKKKEIAGLYGVLEIDTNAKVISFEEKPKNPKSTLISTCIYYFPKAKLNLVKKYLDTSEKKDAPGNYIKWLSENDGVCAFAFDEAWYDIGSKESYEEVKKIYGGRNDK</sequence>
<proteinExistence type="predicted"/>
<protein>
    <recommendedName>
        <fullName evidence="1">Nucleotidyl transferase domain-containing protein</fullName>
    </recommendedName>
</protein>
<organism evidence="2 3">
    <name type="scientific">Candidatus Aquitaenariimonas noxiae</name>
    <dbReference type="NCBI Taxonomy" id="1974741"/>
    <lineage>
        <taxon>Bacteria</taxon>
        <taxon>Pseudomonadati</taxon>
        <taxon>Candidatus Omnitrophota</taxon>
        <taxon>Candidatus Aquitaenariimonas</taxon>
    </lineage>
</organism>
<dbReference type="PANTHER" id="PTHR42883">
    <property type="entry name" value="GLUCOSE-1-PHOSPHATE THYMIDYLTRANSFERASE"/>
    <property type="match status" value="1"/>
</dbReference>
<reference evidence="2 3" key="1">
    <citation type="submission" date="2017-09" db="EMBL/GenBank/DDBJ databases">
        <title>Depth-based differentiation of microbial function through sediment-hosted aquifers and enrichment of novel symbionts in the deep terrestrial subsurface.</title>
        <authorList>
            <person name="Probst A.J."/>
            <person name="Ladd B."/>
            <person name="Jarett J.K."/>
            <person name="Geller-Mcgrath D.E."/>
            <person name="Sieber C.M."/>
            <person name="Emerson J.B."/>
            <person name="Anantharaman K."/>
            <person name="Thomas B.C."/>
            <person name="Malmstrom R."/>
            <person name="Stieglmeier M."/>
            <person name="Klingl A."/>
            <person name="Woyke T."/>
            <person name="Ryan C.M."/>
            <person name="Banfield J.F."/>
        </authorList>
    </citation>
    <scope>NUCLEOTIDE SEQUENCE [LARGE SCALE GENOMIC DNA]</scope>
    <source>
        <strain evidence="2">CG07_land_8_20_14_0_80_42_15</strain>
    </source>
</reference>
<dbReference type="AlphaFoldDB" id="A0A2J0KQ53"/>
<gene>
    <name evidence="2" type="ORF">COS99_08850</name>
</gene>
<dbReference type="EMBL" id="PEWV01000079">
    <property type="protein sequence ID" value="PIU40778.1"/>
    <property type="molecule type" value="Genomic_DNA"/>
</dbReference>
<dbReference type="InterPro" id="IPR029044">
    <property type="entry name" value="Nucleotide-diphossugar_trans"/>
</dbReference>
<dbReference type="Gene3D" id="3.90.550.10">
    <property type="entry name" value="Spore Coat Polysaccharide Biosynthesis Protein SpsA, Chain A"/>
    <property type="match status" value="1"/>
</dbReference>
<dbReference type="Proteomes" id="UP000230052">
    <property type="component" value="Unassembled WGS sequence"/>
</dbReference>
<dbReference type="Pfam" id="PF00483">
    <property type="entry name" value="NTP_transferase"/>
    <property type="match status" value="1"/>
</dbReference>
<feature type="domain" description="Nucleotidyl transferase" evidence="1">
    <location>
        <begin position="21"/>
        <end position="260"/>
    </location>
</feature>
<dbReference type="SUPFAM" id="SSF53448">
    <property type="entry name" value="Nucleotide-diphospho-sugar transferases"/>
    <property type="match status" value="1"/>
</dbReference>
<evidence type="ECO:0000313" key="3">
    <source>
        <dbReference type="Proteomes" id="UP000230052"/>
    </source>
</evidence>
<evidence type="ECO:0000259" key="1">
    <source>
        <dbReference type="Pfam" id="PF00483"/>
    </source>
</evidence>
<dbReference type="InterPro" id="IPR005835">
    <property type="entry name" value="NTP_transferase_dom"/>
</dbReference>